<name>A0A8X6NPM8_NEPPI</name>
<protein>
    <submittedName>
        <fullName evidence="1">Uncharacterized protein</fullName>
    </submittedName>
</protein>
<keyword evidence="2" id="KW-1185">Reference proteome</keyword>
<organism evidence="1 2">
    <name type="scientific">Nephila pilipes</name>
    <name type="common">Giant wood spider</name>
    <name type="synonym">Nephila maculata</name>
    <dbReference type="NCBI Taxonomy" id="299642"/>
    <lineage>
        <taxon>Eukaryota</taxon>
        <taxon>Metazoa</taxon>
        <taxon>Ecdysozoa</taxon>
        <taxon>Arthropoda</taxon>
        <taxon>Chelicerata</taxon>
        <taxon>Arachnida</taxon>
        <taxon>Araneae</taxon>
        <taxon>Araneomorphae</taxon>
        <taxon>Entelegynae</taxon>
        <taxon>Araneoidea</taxon>
        <taxon>Nephilidae</taxon>
        <taxon>Nephila</taxon>
    </lineage>
</organism>
<dbReference type="EMBL" id="BMAW01060595">
    <property type="protein sequence ID" value="GFT26865.1"/>
    <property type="molecule type" value="Genomic_DNA"/>
</dbReference>
<proteinExistence type="predicted"/>
<evidence type="ECO:0000313" key="1">
    <source>
        <dbReference type="EMBL" id="GFT26865.1"/>
    </source>
</evidence>
<comment type="caution">
    <text evidence="1">The sequence shown here is derived from an EMBL/GenBank/DDBJ whole genome shotgun (WGS) entry which is preliminary data.</text>
</comment>
<dbReference type="AlphaFoldDB" id="A0A8X6NPM8"/>
<reference evidence="1" key="1">
    <citation type="submission" date="2020-08" db="EMBL/GenBank/DDBJ databases">
        <title>Multicomponent nature underlies the extraordinary mechanical properties of spider dragline silk.</title>
        <authorList>
            <person name="Kono N."/>
            <person name="Nakamura H."/>
            <person name="Mori M."/>
            <person name="Yoshida Y."/>
            <person name="Ohtoshi R."/>
            <person name="Malay A.D."/>
            <person name="Moran D.A.P."/>
            <person name="Tomita M."/>
            <person name="Numata K."/>
            <person name="Arakawa K."/>
        </authorList>
    </citation>
    <scope>NUCLEOTIDE SEQUENCE</scope>
</reference>
<gene>
    <name evidence="1" type="ORF">NPIL_590351</name>
</gene>
<evidence type="ECO:0000313" key="2">
    <source>
        <dbReference type="Proteomes" id="UP000887013"/>
    </source>
</evidence>
<dbReference type="Proteomes" id="UP000887013">
    <property type="component" value="Unassembled WGS sequence"/>
</dbReference>
<sequence>MKAWNIYSFLTFSKIPFFSDLGRKGIEIGALQFGCHLREEIRMSQPLSEQYTDWLNRDFRAGGSVKVVPEAMPYLRLVREHLRYSCQQSNQRECSGVMTKWSPFAVETPEILMFLRFICCVHGSEIIVLTLQLRISIDCRIVEQLSCFTIFSRLIFLTDICLF</sequence>
<accession>A0A8X6NPM8</accession>